<dbReference type="PANTHER" id="PTHR11040:SF69">
    <property type="entry name" value="ZINC-REGULATED TRANSPORTER 2"/>
    <property type="match status" value="1"/>
</dbReference>
<organism evidence="10 11">
    <name type="scientific">Kazachstania africana (strain ATCC 22294 / BCRC 22015 / CBS 2517 / CECT 1963 / NBRC 1671 / NRRL Y-8276)</name>
    <name type="common">Yeast</name>
    <name type="synonym">Kluyveromyces africanus</name>
    <dbReference type="NCBI Taxonomy" id="1071382"/>
    <lineage>
        <taxon>Eukaryota</taxon>
        <taxon>Fungi</taxon>
        <taxon>Dikarya</taxon>
        <taxon>Ascomycota</taxon>
        <taxon>Saccharomycotina</taxon>
        <taxon>Saccharomycetes</taxon>
        <taxon>Saccharomycetales</taxon>
        <taxon>Saccharomycetaceae</taxon>
        <taxon>Kazachstania</taxon>
    </lineage>
</organism>
<keyword evidence="6 8" id="KW-0406">Ion transport</keyword>
<feature type="transmembrane region" description="Helical" evidence="8">
    <location>
        <begin position="359"/>
        <end position="378"/>
    </location>
</feature>
<protein>
    <submittedName>
        <fullName evidence="10">Uncharacterized protein</fullName>
    </submittedName>
</protein>
<dbReference type="eggNOG" id="KOG1558">
    <property type="taxonomic scope" value="Eukaryota"/>
</dbReference>
<dbReference type="AlphaFoldDB" id="H2AZ78"/>
<evidence type="ECO:0000256" key="1">
    <source>
        <dbReference type="ARBA" id="ARBA00004141"/>
    </source>
</evidence>
<keyword evidence="3 8" id="KW-0813">Transport</keyword>
<dbReference type="GO" id="GO:0005886">
    <property type="term" value="C:plasma membrane"/>
    <property type="evidence" value="ECO:0007669"/>
    <property type="project" value="EnsemblFungi"/>
</dbReference>
<keyword evidence="7 8" id="KW-0472">Membrane</keyword>
<sequence length="379" mass="42150">MLSITELIPRAIDTCSTSNDYDGNNNLRILSVFILLISASIGVFFPILASRYSFINLPGWCFFIAKFFGSGVIVATAFIHLLEPASEELGDDCLGGTFAEYPWAFGICLMSLFFLFLVEIISHYFVNKNFGHDHGHDETGTIVHHIPREEDEEEEDSLDEDFKKGDIESQTSPDIRTHKLDRLASILGKDHFSHDSTHQDPSQLGTSTEEFQKEQYLNQIVALFILESGIIFHSIFIGLSLAVTGAEFKTLFIVLTFHQMFEGLGLGTRISEANWPQSKKYIPWLMGLAFALTTAIAVAIGIGVRHSWVPGSRNALIASGIFDSISAGILIYTGLVELMAHEFLYSNQFKGPDGFKRMLFAYFIMCCGAALMALLGKWA</sequence>
<evidence type="ECO:0000256" key="3">
    <source>
        <dbReference type="ARBA" id="ARBA00022448"/>
    </source>
</evidence>
<dbReference type="InParanoid" id="H2AZ78"/>
<evidence type="ECO:0000256" key="6">
    <source>
        <dbReference type="ARBA" id="ARBA00023065"/>
    </source>
</evidence>
<feature type="transmembrane region" description="Helical" evidence="8">
    <location>
        <begin position="60"/>
        <end position="82"/>
    </location>
</feature>
<feature type="region of interest" description="Disordered" evidence="9">
    <location>
        <begin position="147"/>
        <end position="171"/>
    </location>
</feature>
<comment type="similarity">
    <text evidence="2 8">Belongs to the ZIP transporter (TC 2.A.5) family.</text>
</comment>
<dbReference type="Proteomes" id="UP000005220">
    <property type="component" value="Chromosome 8"/>
</dbReference>
<dbReference type="FunCoup" id="H2AZ78">
    <property type="interactions" value="562"/>
</dbReference>
<feature type="transmembrane region" description="Helical" evidence="8">
    <location>
        <begin position="220"/>
        <end position="244"/>
    </location>
</feature>
<feature type="compositionally biased region" description="Acidic residues" evidence="9">
    <location>
        <begin position="149"/>
        <end position="159"/>
    </location>
</feature>
<evidence type="ECO:0000256" key="5">
    <source>
        <dbReference type="ARBA" id="ARBA00022989"/>
    </source>
</evidence>
<feature type="transmembrane region" description="Helical" evidence="8">
    <location>
        <begin position="102"/>
        <end position="126"/>
    </location>
</feature>
<gene>
    <name evidence="10" type="primary">KAFR0H02250</name>
    <name evidence="10" type="ORF">KAFR_0H02250</name>
</gene>
<dbReference type="GO" id="GO:0071578">
    <property type="term" value="P:zinc ion import across plasma membrane"/>
    <property type="evidence" value="ECO:0007669"/>
    <property type="project" value="EnsemblFungi"/>
</dbReference>
<dbReference type="NCBIfam" id="TIGR00820">
    <property type="entry name" value="zip"/>
    <property type="match status" value="1"/>
</dbReference>
<dbReference type="Pfam" id="PF02535">
    <property type="entry name" value="Zip"/>
    <property type="match status" value="1"/>
</dbReference>
<reference evidence="10 11" key="1">
    <citation type="journal article" date="2011" name="Proc. Natl. Acad. Sci. U.S.A.">
        <title>Evolutionary erosion of yeast sex chromosomes by mating-type switching accidents.</title>
        <authorList>
            <person name="Gordon J.L."/>
            <person name="Armisen D."/>
            <person name="Proux-Wera E."/>
            <person name="Oheigeartaigh S.S."/>
            <person name="Byrne K.P."/>
            <person name="Wolfe K.H."/>
        </authorList>
    </citation>
    <scope>NUCLEOTIDE SEQUENCE [LARGE SCALE GENOMIC DNA]</scope>
    <source>
        <strain evidence="11">ATCC 22294 / BCRC 22015 / CBS 2517 / CECT 1963 / NBRC 1671 / NRRL Y-8276</strain>
    </source>
</reference>
<evidence type="ECO:0000313" key="11">
    <source>
        <dbReference type="Proteomes" id="UP000005220"/>
    </source>
</evidence>
<dbReference type="OrthoDB" id="448280at2759"/>
<dbReference type="PANTHER" id="PTHR11040">
    <property type="entry name" value="ZINC/IRON TRANSPORTER"/>
    <property type="match status" value="1"/>
</dbReference>
<evidence type="ECO:0000256" key="7">
    <source>
        <dbReference type="ARBA" id="ARBA00023136"/>
    </source>
</evidence>
<comment type="subcellular location">
    <subcellularLocation>
        <location evidence="1 8">Membrane</location>
        <topology evidence="1 8">Multi-pass membrane protein</topology>
    </subcellularLocation>
</comment>
<dbReference type="InterPro" id="IPR003689">
    <property type="entry name" value="ZIP"/>
</dbReference>
<feature type="transmembrane region" description="Helical" evidence="8">
    <location>
        <begin position="29"/>
        <end position="48"/>
    </location>
</feature>
<evidence type="ECO:0000256" key="8">
    <source>
        <dbReference type="RuleBase" id="RU362088"/>
    </source>
</evidence>
<dbReference type="HOGENOM" id="CLU_027089_0_2_1"/>
<evidence type="ECO:0000256" key="2">
    <source>
        <dbReference type="ARBA" id="ARBA00006939"/>
    </source>
</evidence>
<dbReference type="STRING" id="1071382.H2AZ78"/>
<feature type="transmembrane region" description="Helical" evidence="8">
    <location>
        <begin position="316"/>
        <end position="338"/>
    </location>
</feature>
<evidence type="ECO:0000256" key="9">
    <source>
        <dbReference type="SAM" id="MobiDB-lite"/>
    </source>
</evidence>
<evidence type="ECO:0000313" key="10">
    <source>
        <dbReference type="EMBL" id="CCF59634.1"/>
    </source>
</evidence>
<keyword evidence="4 8" id="KW-0812">Transmembrane</keyword>
<dbReference type="GO" id="GO:0000007">
    <property type="term" value="F:low-affinity zinc ion transmembrane transporter activity"/>
    <property type="evidence" value="ECO:0007669"/>
    <property type="project" value="EnsemblFungi"/>
</dbReference>
<proteinExistence type="inferred from homology"/>
<keyword evidence="11" id="KW-1185">Reference proteome</keyword>
<dbReference type="RefSeq" id="XP_003958769.1">
    <property type="nucleotide sequence ID" value="XM_003958720.1"/>
</dbReference>
<accession>H2AZ78</accession>
<dbReference type="KEGG" id="kaf:KAFR_0H02250"/>
<keyword evidence="5 8" id="KW-1133">Transmembrane helix</keyword>
<feature type="transmembrane region" description="Helical" evidence="8">
    <location>
        <begin position="282"/>
        <end position="304"/>
    </location>
</feature>
<dbReference type="GeneID" id="13887630"/>
<evidence type="ECO:0000256" key="4">
    <source>
        <dbReference type="ARBA" id="ARBA00022692"/>
    </source>
</evidence>
<comment type="caution">
    <text evidence="8">Lacks conserved residue(s) required for the propagation of feature annotation.</text>
</comment>
<dbReference type="EMBL" id="HE650828">
    <property type="protein sequence ID" value="CCF59634.1"/>
    <property type="molecule type" value="Genomic_DNA"/>
</dbReference>
<dbReference type="InterPro" id="IPR004698">
    <property type="entry name" value="Zn/Fe_permease_fun/pln"/>
</dbReference>
<name>H2AZ78_KAZAF</name>